<feature type="domain" description="Polysaccharide lyase 8 N-terminal alpha-helical" evidence="8">
    <location>
        <begin position="169"/>
        <end position="450"/>
    </location>
</feature>
<evidence type="ECO:0000256" key="1">
    <source>
        <dbReference type="ARBA" id="ARBA00006699"/>
    </source>
</evidence>
<dbReference type="GO" id="GO:0030246">
    <property type="term" value="F:carbohydrate binding"/>
    <property type="evidence" value="ECO:0007669"/>
    <property type="project" value="InterPro"/>
</dbReference>
<feature type="region of interest" description="Disordered" evidence="4">
    <location>
        <begin position="58"/>
        <end position="96"/>
    </location>
</feature>
<dbReference type="GO" id="GO:0016837">
    <property type="term" value="F:carbon-oxygen lyase activity, acting on polysaccharides"/>
    <property type="evidence" value="ECO:0007669"/>
    <property type="project" value="UniProtKB-ARBA"/>
</dbReference>
<dbReference type="PANTHER" id="PTHR38481">
    <property type="entry name" value="HYALURONATE LYASE"/>
    <property type="match status" value="1"/>
</dbReference>
<dbReference type="Pfam" id="PF08124">
    <property type="entry name" value="Lyase_8_N"/>
    <property type="match status" value="1"/>
</dbReference>
<evidence type="ECO:0000313" key="9">
    <source>
        <dbReference type="EMBL" id="KAK6354530.1"/>
    </source>
</evidence>
<dbReference type="InterPro" id="IPR011071">
    <property type="entry name" value="Lyase_8-like_C"/>
</dbReference>
<feature type="domain" description="Polysaccharide lyase family 8 central" evidence="6">
    <location>
        <begin position="503"/>
        <end position="768"/>
    </location>
</feature>
<dbReference type="GO" id="GO:0005975">
    <property type="term" value="P:carbohydrate metabolic process"/>
    <property type="evidence" value="ECO:0007669"/>
    <property type="project" value="InterPro"/>
</dbReference>
<keyword evidence="3" id="KW-0456">Lyase</keyword>
<dbReference type="InterPro" id="IPR008929">
    <property type="entry name" value="Chondroitin_lyas"/>
</dbReference>
<organism evidence="9 10">
    <name type="scientific">Orbilia brochopaga</name>
    <dbReference type="NCBI Taxonomy" id="3140254"/>
    <lineage>
        <taxon>Eukaryota</taxon>
        <taxon>Fungi</taxon>
        <taxon>Dikarya</taxon>
        <taxon>Ascomycota</taxon>
        <taxon>Pezizomycotina</taxon>
        <taxon>Orbiliomycetes</taxon>
        <taxon>Orbiliales</taxon>
        <taxon>Orbiliaceae</taxon>
        <taxon>Orbilia</taxon>
    </lineage>
</organism>
<reference evidence="9 10" key="1">
    <citation type="submission" date="2019-10" db="EMBL/GenBank/DDBJ databases">
        <authorList>
            <person name="Palmer J.M."/>
        </authorList>
    </citation>
    <scope>NUCLEOTIDE SEQUENCE [LARGE SCALE GENOMIC DNA]</scope>
    <source>
        <strain evidence="9 10">TWF696</strain>
    </source>
</reference>
<proteinExistence type="inferred from homology"/>
<feature type="transmembrane region" description="Helical" evidence="5">
    <location>
        <begin position="22"/>
        <end position="40"/>
    </location>
</feature>
<dbReference type="Gene3D" id="2.60.220.10">
    <property type="entry name" value="Polysaccharide lyase family 8-like, C-terminal"/>
    <property type="match status" value="1"/>
</dbReference>
<dbReference type="GO" id="GO:0005576">
    <property type="term" value="C:extracellular region"/>
    <property type="evidence" value="ECO:0007669"/>
    <property type="project" value="InterPro"/>
</dbReference>
<dbReference type="SUPFAM" id="SSF48230">
    <property type="entry name" value="Chondroitin AC/alginate lyase"/>
    <property type="match status" value="1"/>
</dbReference>
<dbReference type="SUPFAM" id="SSF49863">
    <property type="entry name" value="Hyaluronate lyase-like, C-terminal domain"/>
    <property type="match status" value="1"/>
</dbReference>
<dbReference type="PANTHER" id="PTHR38481:SF1">
    <property type="entry name" value="HYALURONATE LYASE"/>
    <property type="match status" value="1"/>
</dbReference>
<evidence type="ECO:0000256" key="5">
    <source>
        <dbReference type="SAM" id="Phobius"/>
    </source>
</evidence>
<dbReference type="Pfam" id="PF02278">
    <property type="entry name" value="Lyase_8"/>
    <property type="match status" value="1"/>
</dbReference>
<dbReference type="Gene3D" id="2.70.98.10">
    <property type="match status" value="1"/>
</dbReference>
<evidence type="ECO:0000256" key="3">
    <source>
        <dbReference type="ARBA" id="ARBA00023239"/>
    </source>
</evidence>
<name>A0AAV9V6V8_9PEZI</name>
<sequence>MAPTVMAPVFSAVQSFIFNRRLFISSAIVLVIAIFIVMFGKLGAMRDRAQDLSEQVHKHLHLHDRHDQHQQQPPHQQVLNDDPGSQYAPGPAPPVPARPCSPEAFAILRRKWMAQVVGDFDSGAIDLSDPNVQAKVKTMSEGGEGILRDFEPGPDRVFRSIGPLCAADMSFHRTYGKLLQLAIAWATPGTPQYQNQEVLQKTIAGLDHIHKIFFNSSNKDIREGIKCRNNWWAIQIGAPKTLADICVILYDHLGPERRRRWGETIVDIVGNTAIPSLKGGNRSWMARTLIITGIFMDDANVLNRGIATISAQGGSAEVAKNSLFRYVEAGDGEGLYKDGSLISHDVYPYAGGYGLVMLDSLSCMLALLNAPDSPEEFRIKDPNANVIYEMVERNFLPVVWQGIIFEHVRGREVSRRDGPGWKNGHRLIHAATLLSKGCCGQMSNDLESFVRLWHNSSPMPTLENSMLPQIPLLKSVLRNRNGPMATPPRGAFAAPVQEHFAYHAPDSRWCFTLSLSSTRIGRAETIGVENVRSWYQGDGMTYLYTHTHKTHYADDYWSTMDPLHVPGTTNHQTEPPPPQYKNMGYRDWSGGACWAGGGGGNGVAFRSGGVGARFAAVSMDHYASDKRSAAKKSWFMMENAIVALGAGCTGNADPPSNLHTTVESRNLDCADRLLVINGEEYRPEAGWEKASNRVYWAWLENTAGYIFLDAGRNALHKLFSRQQRWGKWSDVNKGEQKGRCHREYLNIIIDHGVNPKTSSYAYAILPLADVETTRRLSENPMWTVLQNTVELQAIRNRFDNGNGDVLMATFWAPGEIDGIRVEQPCQLLWGWWSAGASWCLTVSDPTHKVQTVVVSVAAIAQRGLRVVNASEGVVVNGDRVTFNGLRAGGAKSIFLTGQGGHDEL</sequence>
<comment type="similarity">
    <text evidence="1">Belongs to the polysaccharide lyase 8 family.</text>
</comment>
<evidence type="ECO:0000256" key="4">
    <source>
        <dbReference type="SAM" id="MobiDB-lite"/>
    </source>
</evidence>
<dbReference type="Pfam" id="PF02884">
    <property type="entry name" value="Lyase_8_C"/>
    <property type="match status" value="1"/>
</dbReference>
<keyword evidence="5" id="KW-0812">Transmembrane</keyword>
<feature type="domain" description="Polysaccharide lyase family 8 C-terminal" evidence="7">
    <location>
        <begin position="783"/>
        <end position="852"/>
    </location>
</feature>
<evidence type="ECO:0000259" key="6">
    <source>
        <dbReference type="Pfam" id="PF02278"/>
    </source>
</evidence>
<dbReference type="InterPro" id="IPR012970">
    <property type="entry name" value="Lyase_8_alpha_N"/>
</dbReference>
<keyword evidence="5" id="KW-1133">Transmembrane helix</keyword>
<dbReference type="Gene3D" id="1.50.10.100">
    <property type="entry name" value="Chondroitin AC/alginate lyase"/>
    <property type="match status" value="1"/>
</dbReference>
<evidence type="ECO:0000256" key="2">
    <source>
        <dbReference type="ARBA" id="ARBA00022729"/>
    </source>
</evidence>
<dbReference type="InterPro" id="IPR004103">
    <property type="entry name" value="Lyase_8_C"/>
</dbReference>
<evidence type="ECO:0000259" key="7">
    <source>
        <dbReference type="Pfam" id="PF02884"/>
    </source>
</evidence>
<dbReference type="InterPro" id="IPR011013">
    <property type="entry name" value="Gal_mutarotase_sf_dom"/>
</dbReference>
<dbReference type="InterPro" id="IPR014718">
    <property type="entry name" value="GH-type_carb-bd"/>
</dbReference>
<keyword evidence="2" id="KW-0732">Signal</keyword>
<evidence type="ECO:0000313" key="10">
    <source>
        <dbReference type="Proteomes" id="UP001375240"/>
    </source>
</evidence>
<comment type="caution">
    <text evidence="9">The sequence shown here is derived from an EMBL/GenBank/DDBJ whole genome shotgun (WGS) entry which is preliminary data.</text>
</comment>
<dbReference type="EMBL" id="JAVHNQ010000002">
    <property type="protein sequence ID" value="KAK6354530.1"/>
    <property type="molecule type" value="Genomic_DNA"/>
</dbReference>
<dbReference type="AlphaFoldDB" id="A0AAV9V6V8"/>
<keyword evidence="10" id="KW-1185">Reference proteome</keyword>
<dbReference type="SUPFAM" id="SSF74650">
    <property type="entry name" value="Galactose mutarotase-like"/>
    <property type="match status" value="1"/>
</dbReference>
<dbReference type="InterPro" id="IPR038970">
    <property type="entry name" value="Lyase_8"/>
</dbReference>
<dbReference type="InterPro" id="IPR003159">
    <property type="entry name" value="Lyase_8_central_dom"/>
</dbReference>
<keyword evidence="5" id="KW-0472">Membrane</keyword>
<gene>
    <name evidence="9" type="ORF">TWF696_003673</name>
</gene>
<accession>A0AAV9V6V8</accession>
<protein>
    <submittedName>
        <fullName evidence="9">Uncharacterized protein</fullName>
    </submittedName>
</protein>
<dbReference type="Proteomes" id="UP001375240">
    <property type="component" value="Unassembled WGS sequence"/>
</dbReference>
<evidence type="ECO:0000259" key="8">
    <source>
        <dbReference type="Pfam" id="PF08124"/>
    </source>
</evidence>